<organism evidence="3 4">
    <name type="scientific">Cyberlindnera jadinii (strain ATCC 18201 / CBS 1600 / BCRC 20928 / JCM 3617 / NBRC 0987 / NRRL Y-1542)</name>
    <name type="common">Torula yeast</name>
    <name type="synonym">Candida utilis</name>
    <dbReference type="NCBI Taxonomy" id="983966"/>
    <lineage>
        <taxon>Eukaryota</taxon>
        <taxon>Fungi</taxon>
        <taxon>Dikarya</taxon>
        <taxon>Ascomycota</taxon>
        <taxon>Saccharomycotina</taxon>
        <taxon>Saccharomycetes</taxon>
        <taxon>Phaffomycetales</taxon>
        <taxon>Phaffomycetaceae</taxon>
        <taxon>Cyberlindnera</taxon>
    </lineage>
</organism>
<accession>A0A1E4RYN0</accession>
<evidence type="ECO:0000256" key="1">
    <source>
        <dbReference type="ARBA" id="ARBA00023136"/>
    </source>
</evidence>
<keyword evidence="2" id="KW-0812">Transmembrane</keyword>
<dbReference type="AlphaFoldDB" id="A0A1E4RYN0"/>
<gene>
    <name evidence="3" type="ORF">CYBJADRAFT_129569</name>
</gene>
<dbReference type="PANTHER" id="PTHR13315:SF1">
    <property type="entry name" value="PROTEIN TED1"/>
    <property type="match status" value="1"/>
</dbReference>
<dbReference type="GeneID" id="30987253"/>
<dbReference type="OMA" id="GLKEQNH"/>
<protein>
    <recommendedName>
        <fullName evidence="5">Calcineurin-like phosphoesterase domain-containing protein</fullName>
    </recommendedName>
</protein>
<dbReference type="Gene3D" id="3.60.21.10">
    <property type="match status" value="1"/>
</dbReference>
<dbReference type="SUPFAM" id="SSF56300">
    <property type="entry name" value="Metallo-dependent phosphatases"/>
    <property type="match status" value="1"/>
</dbReference>
<dbReference type="PANTHER" id="PTHR13315">
    <property type="entry name" value="METALLO PHOSPHOESTERASE RELATED"/>
    <property type="match status" value="1"/>
</dbReference>
<evidence type="ECO:0008006" key="5">
    <source>
        <dbReference type="Google" id="ProtNLM"/>
    </source>
</evidence>
<feature type="transmembrane region" description="Helical" evidence="2">
    <location>
        <begin position="443"/>
        <end position="465"/>
    </location>
</feature>
<evidence type="ECO:0000313" key="4">
    <source>
        <dbReference type="Proteomes" id="UP000094389"/>
    </source>
</evidence>
<evidence type="ECO:0000256" key="2">
    <source>
        <dbReference type="SAM" id="Phobius"/>
    </source>
</evidence>
<dbReference type="InterPro" id="IPR029052">
    <property type="entry name" value="Metallo-depent_PP-like"/>
</dbReference>
<evidence type="ECO:0000313" key="3">
    <source>
        <dbReference type="EMBL" id="ODV72374.1"/>
    </source>
</evidence>
<dbReference type="STRING" id="983966.A0A1E4RYN0"/>
<dbReference type="OrthoDB" id="9984693at2759"/>
<keyword evidence="1 2" id="KW-0472">Membrane</keyword>
<dbReference type="Proteomes" id="UP000094389">
    <property type="component" value="Unassembled WGS sequence"/>
</dbReference>
<keyword evidence="2" id="KW-1133">Transmembrane helix</keyword>
<keyword evidence="4" id="KW-1185">Reference proteome</keyword>
<proteinExistence type="predicted"/>
<dbReference type="EMBL" id="KV453935">
    <property type="protein sequence ID" value="ODV72374.1"/>
    <property type="molecule type" value="Genomic_DNA"/>
</dbReference>
<dbReference type="RefSeq" id="XP_020069413.1">
    <property type="nucleotide sequence ID" value="XM_020212857.1"/>
</dbReference>
<sequence>MSFLRKFTAFAVVLSLVLNVYIFTYPSLDSKHCSWSYQKRIPRDDPQWLKPLRSVPYFSDLIDQYLYPPVFEVPKVPDIKMLAFGDPQIKGNWPSTPYIKRLDTYGNDYYLGHIYQVMKHRLQPTIVAPLGDLFSSQWISDSEFFNRTRRYVTRLFDQPDEQREYAINIVNEHVDIDWRKFLEETKGTDLKDFEFGYSDVYDWCTPNYAKRFANEPLFINVSGNHDIGYSGDATWQHMARYRSLFGKDNYWIEYNRGTPHAYRIVVLNSLLLEGPALQPEFLNYTWEFLYQLFERKFDGATILLTHVPFYKEEGFCVDGPHFEYYENYEREPYKNGKLRSQNHLSKDVSQRVLSLVFDENPGIVLTGHDHEGCETYYNLNTTSGEWSATKEKSNKPGVVREVTVRAMMGEYGGNSGLMTGHFNKMQGRWEFDFNLCPFIIQHVWWVTKIATIVAVILSSTVFIFAL</sequence>
<dbReference type="GO" id="GO:0005783">
    <property type="term" value="C:endoplasmic reticulum"/>
    <property type="evidence" value="ECO:0007669"/>
    <property type="project" value="TreeGrafter"/>
</dbReference>
<name>A0A1E4RYN0_CYBJN</name>
<reference evidence="3 4" key="1">
    <citation type="journal article" date="2016" name="Proc. Natl. Acad. Sci. U.S.A.">
        <title>Comparative genomics of biotechnologically important yeasts.</title>
        <authorList>
            <person name="Riley R."/>
            <person name="Haridas S."/>
            <person name="Wolfe K.H."/>
            <person name="Lopes M.R."/>
            <person name="Hittinger C.T."/>
            <person name="Goeker M."/>
            <person name="Salamov A.A."/>
            <person name="Wisecaver J.H."/>
            <person name="Long T.M."/>
            <person name="Calvey C.H."/>
            <person name="Aerts A.L."/>
            <person name="Barry K.W."/>
            <person name="Choi C."/>
            <person name="Clum A."/>
            <person name="Coughlan A.Y."/>
            <person name="Deshpande S."/>
            <person name="Douglass A.P."/>
            <person name="Hanson S.J."/>
            <person name="Klenk H.-P."/>
            <person name="LaButti K.M."/>
            <person name="Lapidus A."/>
            <person name="Lindquist E.A."/>
            <person name="Lipzen A.M."/>
            <person name="Meier-Kolthoff J.P."/>
            <person name="Ohm R.A."/>
            <person name="Otillar R.P."/>
            <person name="Pangilinan J.L."/>
            <person name="Peng Y."/>
            <person name="Rokas A."/>
            <person name="Rosa C.A."/>
            <person name="Scheuner C."/>
            <person name="Sibirny A.A."/>
            <person name="Slot J.C."/>
            <person name="Stielow J.B."/>
            <person name="Sun H."/>
            <person name="Kurtzman C.P."/>
            <person name="Blackwell M."/>
            <person name="Grigoriev I.V."/>
            <person name="Jeffries T.W."/>
        </authorList>
    </citation>
    <scope>NUCLEOTIDE SEQUENCE [LARGE SCALE GENOMIC DNA]</scope>
    <source>
        <strain evidence="4">ATCC 18201 / CBS 1600 / BCRC 20928 / JCM 3617 / NBRC 0987 / NRRL Y-1542</strain>
    </source>
</reference>
<dbReference type="GO" id="GO:0006506">
    <property type="term" value="P:GPI anchor biosynthetic process"/>
    <property type="evidence" value="ECO:0007669"/>
    <property type="project" value="InterPro"/>
</dbReference>
<dbReference type="GO" id="GO:0016020">
    <property type="term" value="C:membrane"/>
    <property type="evidence" value="ECO:0007669"/>
    <property type="project" value="GOC"/>
</dbReference>
<dbReference type="InterPro" id="IPR033308">
    <property type="entry name" value="PGAP5/Cdc1/Ted1"/>
</dbReference>